<keyword evidence="4" id="KW-0106">Calcium</keyword>
<evidence type="ECO:0000313" key="6">
    <source>
        <dbReference type="EMBL" id="VAV90371.1"/>
    </source>
</evidence>
<name>A0A3B0REJ3_9ZZZZ</name>
<dbReference type="AlphaFoldDB" id="A0A3B0REJ3"/>
<feature type="domain" description="Sulfatase N-terminal" evidence="5">
    <location>
        <begin position="5"/>
        <end position="355"/>
    </location>
</feature>
<dbReference type="EMBL" id="UOEC01000076">
    <property type="protein sequence ID" value="VAV90371.1"/>
    <property type="molecule type" value="Genomic_DNA"/>
</dbReference>
<dbReference type="GO" id="GO:0004065">
    <property type="term" value="F:arylsulfatase activity"/>
    <property type="evidence" value="ECO:0007669"/>
    <property type="project" value="TreeGrafter"/>
</dbReference>
<evidence type="ECO:0000256" key="2">
    <source>
        <dbReference type="ARBA" id="ARBA00022723"/>
    </source>
</evidence>
<dbReference type="InterPro" id="IPR024607">
    <property type="entry name" value="Sulfatase_CS"/>
</dbReference>
<sequence length="490" mass="55459">MARRPNILMFMTDNQPAELLGCYGNNEISTPHIDGLAADGFKFDNAFCVNGMCSPCRASVMTGLMPSQHGIHTWIDDRLRDQWPENWNAIGEFKTLPGLLADHGYSTALIGKYHIGAPEMSQNGFQHWVTSPHGHVTDFWNNTFINNDRLEDYAGHSVDYFTDKTVDFLETCAGKRDQPFFAFVPYNAPYGHWPAIKGRAKNRFRDQYDEVQMYSIPREGLHENAIARFLRKAADSGGGVDHSSELQIPNDLETLRNYFSEMSMVDDGVGRVLAALKQLGIYDDTLIIYTTDHGFSLGHHGIWGHSQATLPSNAHRATFNIPLIFRHGERFATTARPELVSQIDLFPTVLELAGIEPDDHNDNSPARSFAGLLAGRSFAGDNCVFLEQEETRAIRTDRWLYKRRFQNAPQPPYPDELYDLKTDPLEKTNLAGDTKHQDIADTLIAKIDAFFDQFNEPKYDLWRGGSPKSTTDKAWLWQQAWGDDWRPGHG</sequence>
<keyword evidence="3" id="KW-0378">Hydrolase</keyword>
<dbReference type="PROSITE" id="PS00149">
    <property type="entry name" value="SULFATASE_2"/>
    <property type="match status" value="1"/>
</dbReference>
<dbReference type="InterPro" id="IPR017850">
    <property type="entry name" value="Alkaline_phosphatase_core_sf"/>
</dbReference>
<evidence type="ECO:0000256" key="4">
    <source>
        <dbReference type="ARBA" id="ARBA00022837"/>
    </source>
</evidence>
<dbReference type="InterPro" id="IPR000917">
    <property type="entry name" value="Sulfatase_N"/>
</dbReference>
<evidence type="ECO:0000259" key="5">
    <source>
        <dbReference type="Pfam" id="PF00884"/>
    </source>
</evidence>
<reference evidence="6" key="1">
    <citation type="submission" date="2018-06" db="EMBL/GenBank/DDBJ databases">
        <authorList>
            <person name="Zhirakovskaya E."/>
        </authorList>
    </citation>
    <scope>NUCLEOTIDE SEQUENCE</scope>
</reference>
<organism evidence="6">
    <name type="scientific">hydrothermal vent metagenome</name>
    <dbReference type="NCBI Taxonomy" id="652676"/>
    <lineage>
        <taxon>unclassified sequences</taxon>
        <taxon>metagenomes</taxon>
        <taxon>ecological metagenomes</taxon>
    </lineage>
</organism>
<dbReference type="Pfam" id="PF00884">
    <property type="entry name" value="Sulfatase"/>
    <property type="match status" value="1"/>
</dbReference>
<dbReference type="InterPro" id="IPR050738">
    <property type="entry name" value="Sulfatase"/>
</dbReference>
<proteinExistence type="inferred from homology"/>
<evidence type="ECO:0000256" key="3">
    <source>
        <dbReference type="ARBA" id="ARBA00022801"/>
    </source>
</evidence>
<accession>A0A3B0REJ3</accession>
<protein>
    <recommendedName>
        <fullName evidence="5">Sulfatase N-terminal domain-containing protein</fullName>
    </recommendedName>
</protein>
<dbReference type="PANTHER" id="PTHR42693:SF53">
    <property type="entry name" value="ENDO-4-O-SULFATASE"/>
    <property type="match status" value="1"/>
</dbReference>
<gene>
    <name evidence="6" type="ORF">MNBD_ALPHA08-1529</name>
</gene>
<comment type="similarity">
    <text evidence="1">Belongs to the sulfatase family.</text>
</comment>
<dbReference type="Gene3D" id="3.40.720.10">
    <property type="entry name" value="Alkaline Phosphatase, subunit A"/>
    <property type="match status" value="1"/>
</dbReference>
<dbReference type="SUPFAM" id="SSF53649">
    <property type="entry name" value="Alkaline phosphatase-like"/>
    <property type="match status" value="1"/>
</dbReference>
<evidence type="ECO:0000256" key="1">
    <source>
        <dbReference type="ARBA" id="ARBA00008779"/>
    </source>
</evidence>
<dbReference type="GO" id="GO:0046872">
    <property type="term" value="F:metal ion binding"/>
    <property type="evidence" value="ECO:0007669"/>
    <property type="project" value="UniProtKB-KW"/>
</dbReference>
<keyword evidence="2" id="KW-0479">Metal-binding</keyword>
<dbReference type="PANTHER" id="PTHR42693">
    <property type="entry name" value="ARYLSULFATASE FAMILY MEMBER"/>
    <property type="match status" value="1"/>
</dbReference>